<organism evidence="5">
    <name type="scientific">Thermodesulfatator atlanticus</name>
    <dbReference type="NCBI Taxonomy" id="501497"/>
    <lineage>
        <taxon>Bacteria</taxon>
        <taxon>Pseudomonadati</taxon>
        <taxon>Thermodesulfobacteriota</taxon>
        <taxon>Thermodesulfobacteria</taxon>
        <taxon>Thermodesulfobacteriales</taxon>
        <taxon>Thermodesulfatatoraceae</taxon>
        <taxon>Thermodesulfatator</taxon>
    </lineage>
</organism>
<dbReference type="GO" id="GO:0016787">
    <property type="term" value="F:hydrolase activity"/>
    <property type="evidence" value="ECO:0007669"/>
    <property type="project" value="UniProtKB-KW"/>
</dbReference>
<evidence type="ECO:0000256" key="4">
    <source>
        <dbReference type="ARBA" id="ARBA00023145"/>
    </source>
</evidence>
<sequence>MAVKGAVACGNTYTAQAALEIFEAGGNAFDALCAAALAAGVCEAALTSLGGGGFATLYPARGRPLVYDFFVDTPGKGLLRRPAKLDFRTVTVKFPGSSQDFHVGLASVAVPGTLKGLIVLHRENGRLPLREVVAPAIRFARHGFLVDAFQAYCFKLLAPIFTLNDEIKAIFCPEGAPPKEGTLLKNPALADFLEALPESLKDFYEGSIAESLAHLMREGGGLLTKEDLSSYQVYKRAPLHFAFKGGQIFTNPPPSFGGPMVCLSLKLFEDLFEGGPFLSPPHLLALAETLVRVHDLRERIVREDPFRALELLDRPRASRGTTHISTVDKEGNLAALTMTFGEASGFLAPGTGIVLNNIMGEDDLHPRGFFADPPGKRVSSMMAPSIALLNGRRVALGSGGSKRIRSAIFQVVINQAYFFLPPQEAVSAPRLHFDGQTLQVEPGLDQEIFSQFPYPVNFWPVKDLYFGGVHLVDDHFEGAGDERRAGTFKVV</sequence>
<dbReference type="AlphaFoldDB" id="A0A7V5U3A9"/>
<dbReference type="EMBL" id="DROK01000268">
    <property type="protein sequence ID" value="HHI97979.1"/>
    <property type="molecule type" value="Genomic_DNA"/>
</dbReference>
<proteinExistence type="inferred from homology"/>
<comment type="caution">
    <text evidence="5">The sequence shown here is derived from an EMBL/GenBank/DDBJ whole genome shotgun (WGS) entry which is preliminary data.</text>
</comment>
<dbReference type="InterPro" id="IPR029055">
    <property type="entry name" value="Ntn_hydrolases_N"/>
</dbReference>
<evidence type="ECO:0000256" key="1">
    <source>
        <dbReference type="ARBA" id="ARBA00009381"/>
    </source>
</evidence>
<reference evidence="5" key="1">
    <citation type="journal article" date="2020" name="mSystems">
        <title>Genome- and Community-Level Interaction Insights into Carbon Utilization and Element Cycling Functions of Hydrothermarchaeota in Hydrothermal Sediment.</title>
        <authorList>
            <person name="Zhou Z."/>
            <person name="Liu Y."/>
            <person name="Xu W."/>
            <person name="Pan J."/>
            <person name="Luo Z.H."/>
            <person name="Li M."/>
        </authorList>
    </citation>
    <scope>NUCLEOTIDE SEQUENCE [LARGE SCALE GENOMIC DNA]</scope>
    <source>
        <strain evidence="5">HyVt-533</strain>
    </source>
</reference>
<dbReference type="GO" id="GO:0016740">
    <property type="term" value="F:transferase activity"/>
    <property type="evidence" value="ECO:0007669"/>
    <property type="project" value="UniProtKB-KW"/>
</dbReference>
<accession>A0A7V5U3A9</accession>
<dbReference type="Pfam" id="PF01019">
    <property type="entry name" value="G_glu_transpept"/>
    <property type="match status" value="2"/>
</dbReference>
<dbReference type="PRINTS" id="PR01210">
    <property type="entry name" value="GGTRANSPTASE"/>
</dbReference>
<dbReference type="Proteomes" id="UP000886101">
    <property type="component" value="Unassembled WGS sequence"/>
</dbReference>
<dbReference type="InterPro" id="IPR043137">
    <property type="entry name" value="GGT_ssub_C"/>
</dbReference>
<keyword evidence="3" id="KW-0378">Hydrolase</keyword>
<evidence type="ECO:0000313" key="5">
    <source>
        <dbReference type="EMBL" id="HHI97979.1"/>
    </source>
</evidence>
<dbReference type="PANTHER" id="PTHR43199:SF1">
    <property type="entry name" value="GLUTATHIONE HYDROLASE PROENZYME"/>
    <property type="match status" value="1"/>
</dbReference>
<name>A0A7V5U3A9_9BACT</name>
<evidence type="ECO:0000256" key="3">
    <source>
        <dbReference type="ARBA" id="ARBA00022801"/>
    </source>
</evidence>
<comment type="similarity">
    <text evidence="1">Belongs to the gamma-glutamyltransferase family.</text>
</comment>
<dbReference type="SUPFAM" id="SSF56235">
    <property type="entry name" value="N-terminal nucleophile aminohydrolases (Ntn hydrolases)"/>
    <property type="match status" value="1"/>
</dbReference>
<dbReference type="InterPro" id="IPR051792">
    <property type="entry name" value="GGT_bact"/>
</dbReference>
<evidence type="ECO:0000256" key="2">
    <source>
        <dbReference type="ARBA" id="ARBA00022679"/>
    </source>
</evidence>
<gene>
    <name evidence="5" type="ORF">ENJ96_09040</name>
</gene>
<dbReference type="Gene3D" id="3.60.20.40">
    <property type="match status" value="1"/>
</dbReference>
<protein>
    <submittedName>
        <fullName evidence="5">Gamma-glutamyltransferase</fullName>
    </submittedName>
</protein>
<keyword evidence="2" id="KW-0808">Transferase</keyword>
<keyword evidence="4" id="KW-0865">Zymogen</keyword>
<dbReference type="PANTHER" id="PTHR43199">
    <property type="entry name" value="GLUTATHIONE HYDROLASE"/>
    <property type="match status" value="1"/>
</dbReference>